<accession>A0ABV4B678</accession>
<feature type="compositionally biased region" description="Pro residues" evidence="1">
    <location>
        <begin position="67"/>
        <end position="98"/>
    </location>
</feature>
<sequence>MVMIKTDKARQALRDRGSLSVQERQILILCDGQRSRQEIARWVGDSAGSVLDALVLSGYLATQQSAAPPPPSPPSPPSAPSAPSAPPVLPGTPPPPSSARPASAPGTAAYVEQTRASPGSKRSLAGCKMYAVGILQMQRSADAMALAVRVQQASDETELLLGLVDMVSFLEQMTNTGYADNVKTHLRQILPEQYLGVLNLQTA</sequence>
<dbReference type="RefSeq" id="WP_369460751.1">
    <property type="nucleotide sequence ID" value="NZ_JBGBDC010000008.1"/>
</dbReference>
<organism evidence="2 3">
    <name type="scientific">Comamonas sediminis</name>
    <dbReference type="NCBI Taxonomy" id="1783360"/>
    <lineage>
        <taxon>Bacteria</taxon>
        <taxon>Pseudomonadati</taxon>
        <taxon>Pseudomonadota</taxon>
        <taxon>Betaproteobacteria</taxon>
        <taxon>Burkholderiales</taxon>
        <taxon>Comamonadaceae</taxon>
        <taxon>Comamonas</taxon>
    </lineage>
</organism>
<reference evidence="2 3" key="1">
    <citation type="journal article" date="2016" name="Int. J. Syst. Evol. Microbiol.">
        <title>Description of Comamonas sediminis sp. nov., isolated from lagoon sediments.</title>
        <authorList>
            <person name="Subhash Y."/>
            <person name="Bang J.J."/>
            <person name="You T.H."/>
            <person name="Lee S.S."/>
        </authorList>
    </citation>
    <scope>NUCLEOTIDE SEQUENCE [LARGE SCALE GENOMIC DNA]</scope>
    <source>
        <strain evidence="2 3">JCM 31169</strain>
    </source>
</reference>
<evidence type="ECO:0000313" key="3">
    <source>
        <dbReference type="Proteomes" id="UP001562178"/>
    </source>
</evidence>
<evidence type="ECO:0000313" key="2">
    <source>
        <dbReference type="EMBL" id="MEY2252925.1"/>
    </source>
</evidence>
<name>A0ABV4B678_9BURK</name>
<protein>
    <submittedName>
        <fullName evidence="2">Uncharacterized protein</fullName>
    </submittedName>
</protein>
<keyword evidence="3" id="KW-1185">Reference proteome</keyword>
<evidence type="ECO:0000256" key="1">
    <source>
        <dbReference type="SAM" id="MobiDB-lite"/>
    </source>
</evidence>
<feature type="compositionally biased region" description="Low complexity" evidence="1">
    <location>
        <begin position="99"/>
        <end position="109"/>
    </location>
</feature>
<dbReference type="EMBL" id="JBGBDC010000008">
    <property type="protein sequence ID" value="MEY2252925.1"/>
    <property type="molecule type" value="Genomic_DNA"/>
</dbReference>
<comment type="caution">
    <text evidence="2">The sequence shown here is derived from an EMBL/GenBank/DDBJ whole genome shotgun (WGS) entry which is preliminary data.</text>
</comment>
<proteinExistence type="predicted"/>
<dbReference type="Proteomes" id="UP001562178">
    <property type="component" value="Unassembled WGS sequence"/>
</dbReference>
<feature type="region of interest" description="Disordered" evidence="1">
    <location>
        <begin position="63"/>
        <end position="122"/>
    </location>
</feature>
<gene>
    <name evidence="2" type="ORF">AB7A72_18030</name>
</gene>